<dbReference type="Proteomes" id="UP000033428">
    <property type="component" value="Unassembled WGS sequence"/>
</dbReference>
<gene>
    <name evidence="2" type="ORF">OMAG_002461</name>
</gene>
<dbReference type="Pfam" id="PF09343">
    <property type="entry name" value="DUF2460"/>
    <property type="match status" value="1"/>
</dbReference>
<protein>
    <recommendedName>
        <fullName evidence="1">DUF2460 domain-containing protein</fullName>
    </recommendedName>
</protein>
<feature type="domain" description="DUF2460" evidence="1">
    <location>
        <begin position="11"/>
        <end position="178"/>
    </location>
</feature>
<keyword evidence="3" id="KW-1185">Reference proteome</keyword>
<name>A0A0F0CQ93_9BACT</name>
<reference evidence="2 3" key="1">
    <citation type="submission" date="2015-02" db="EMBL/GenBank/DDBJ databases">
        <title>Single-cell genomics of uncultivated deep-branching MTB reveals a conserved set of magnetosome genes.</title>
        <authorList>
            <person name="Kolinko S."/>
            <person name="Richter M."/>
            <person name="Glockner F.O."/>
            <person name="Brachmann A."/>
            <person name="Schuler D."/>
        </authorList>
    </citation>
    <scope>NUCLEOTIDE SEQUENCE [LARGE SCALE GENOMIC DNA]</scope>
    <source>
        <strain evidence="2">SKK-01</strain>
    </source>
</reference>
<dbReference type="AlphaFoldDB" id="A0A0F0CQ93"/>
<comment type="caution">
    <text evidence="2">The sequence shown here is derived from an EMBL/GenBank/DDBJ whole genome shotgun (WGS) entry which is preliminary data.</text>
</comment>
<evidence type="ECO:0000313" key="3">
    <source>
        <dbReference type="Proteomes" id="UP000033428"/>
    </source>
</evidence>
<dbReference type="EMBL" id="JYNY01000507">
    <property type="protein sequence ID" value="KJJ83671.1"/>
    <property type="molecule type" value="Genomic_DNA"/>
</dbReference>
<evidence type="ECO:0000259" key="1">
    <source>
        <dbReference type="Pfam" id="PF09343"/>
    </source>
</evidence>
<proteinExistence type="predicted"/>
<evidence type="ECO:0000313" key="2">
    <source>
        <dbReference type="EMBL" id="KJJ83671.1"/>
    </source>
</evidence>
<dbReference type="InterPro" id="IPR011740">
    <property type="entry name" value="DUF2460"/>
</dbReference>
<organism evidence="2 3">
    <name type="scientific">Candidatus Omnitrophus magneticus</name>
    <dbReference type="NCBI Taxonomy" id="1609969"/>
    <lineage>
        <taxon>Bacteria</taxon>
        <taxon>Pseudomonadati</taxon>
        <taxon>Candidatus Omnitrophota</taxon>
        <taxon>Candidatus Omnitrophus</taxon>
    </lineage>
</organism>
<sequence length="193" mass="21698">MSTAVLTFSPEFGLQEDVEFSTLIFQADSGKEKRRAKWSRPIRTLNCSLGNQSETGVGLIWDFFKARQGKYDTFWVKFPTSYKVTAEAVGTGNGSQTVFNLDYFPVDTASVKVYVNGILRTSGVSITNDLTNELAKITFSPAPANGAVITADYEYYIQVRFDDDKLSKELVQFKLYNTSIKFKEALWNIYTAP</sequence>
<accession>A0A0F0CQ93</accession>